<dbReference type="EMBL" id="JJPA01000103">
    <property type="protein sequence ID" value="KKG33850.1"/>
    <property type="molecule type" value="Genomic_DNA"/>
</dbReference>
<reference evidence="1 2" key="1">
    <citation type="journal article" date="2015" name="ISME J.">
        <title>Genomic and phenotypic differentiation among Methanosarcina mazei populations from Columbia River sediment.</title>
        <authorList>
            <person name="Youngblut N.D."/>
            <person name="Wirth J.S."/>
            <person name="Henriksen J.R."/>
            <person name="Smith M."/>
            <person name="Simon H."/>
            <person name="Metcalf W.W."/>
            <person name="Whitaker R.J."/>
        </authorList>
    </citation>
    <scope>NUCLEOTIDE SEQUENCE [LARGE SCALE GENOMIC DNA]</scope>
    <source>
        <strain evidence="1 2">3.F.A.1A.1</strain>
    </source>
</reference>
<dbReference type="Proteomes" id="UP000034399">
    <property type="component" value="Unassembled WGS sequence"/>
</dbReference>
<proteinExistence type="predicted"/>
<evidence type="ECO:0000313" key="1">
    <source>
        <dbReference type="EMBL" id="KKG33850.1"/>
    </source>
</evidence>
<name>A0A0F8GNA7_METMZ</name>
<protein>
    <recommendedName>
        <fullName evidence="3">Alpha/beta hydrolase</fullName>
    </recommendedName>
</protein>
<comment type="caution">
    <text evidence="1">The sequence shown here is derived from an EMBL/GenBank/DDBJ whole genome shotgun (WGS) entry which is preliminary data.</text>
</comment>
<dbReference type="Gene3D" id="3.40.50.1820">
    <property type="entry name" value="alpha/beta hydrolase"/>
    <property type="match status" value="1"/>
</dbReference>
<dbReference type="PATRIC" id="fig|2209.61.peg.2541"/>
<evidence type="ECO:0000313" key="2">
    <source>
        <dbReference type="Proteomes" id="UP000034399"/>
    </source>
</evidence>
<dbReference type="RefSeq" id="WP_235282573.1">
    <property type="nucleotide sequence ID" value="NZ_JJPA01000103.1"/>
</dbReference>
<dbReference type="AlphaFoldDB" id="A0A0F8GNA7"/>
<organism evidence="1 2">
    <name type="scientific">Methanosarcina mazei</name>
    <name type="common">Methanosarcina frisia</name>
    <dbReference type="NCBI Taxonomy" id="2209"/>
    <lineage>
        <taxon>Archaea</taxon>
        <taxon>Methanobacteriati</taxon>
        <taxon>Methanobacteriota</taxon>
        <taxon>Stenosarchaea group</taxon>
        <taxon>Methanomicrobia</taxon>
        <taxon>Methanosarcinales</taxon>
        <taxon>Methanosarcinaceae</taxon>
        <taxon>Methanosarcina</taxon>
    </lineage>
</organism>
<gene>
    <name evidence="1" type="ORF">DU52_11715</name>
</gene>
<evidence type="ECO:0008006" key="3">
    <source>
        <dbReference type="Google" id="ProtNLM"/>
    </source>
</evidence>
<sequence>MKMRIMLIAAFFVLLTISSPASAVVPDLRMSNLFNQEFDQEPSCTSSHYEVLKSDLPPAECSRIGLVSGGVAEYRIRINVGPGEYDYITLTNYVKEKRPWKINTGKNLVILPGQGLTEQFYSDMAIYYAQRKYSVYILDRRETNIPPDEDDFSFMEYWTVEEHLNDTYIAINASRSHTSFLSKKPAENIEVTAIGHSHGALILTAYEASQYDDMPLGSVDRIVPVDIIIKYDPQYPELIYNQTQEFNIISSEIENEVYEGTGMASMIYVASMAYSNPEGSSPYPGLTNIQLFRLMASQTYILSSYPYTPDYHYWSGDLSGLSYVNESRLLYLTLSGGAAPFTPKYMDQFMAGLMGNVDGYEINSSSVDSPVLYVGLGGGFGDYGSWWYENEAGNTNSRVTSMIWNNQGHASLLIDQNSPELWALIDNWIKNTEVTAQSIVNGAPMSAARIPSKTGKPFFFPVEMYA</sequence>
<feature type="non-terminal residue" evidence="1">
    <location>
        <position position="466"/>
    </location>
</feature>
<accession>A0A0F8GNA7</accession>
<dbReference type="SUPFAM" id="SSF53474">
    <property type="entry name" value="alpha/beta-Hydrolases"/>
    <property type="match status" value="1"/>
</dbReference>
<dbReference type="InterPro" id="IPR029058">
    <property type="entry name" value="AB_hydrolase_fold"/>
</dbReference>